<feature type="transmembrane region" description="Helical" evidence="1">
    <location>
        <begin position="352"/>
        <end position="374"/>
    </location>
</feature>
<name>A0A1Y1RV42_9SPIO</name>
<dbReference type="Gene3D" id="3.30.450.20">
    <property type="entry name" value="PAS domain"/>
    <property type="match status" value="1"/>
</dbReference>
<keyword evidence="4" id="KW-1185">Reference proteome</keyword>
<evidence type="ECO:0000313" key="3">
    <source>
        <dbReference type="EMBL" id="ORC33846.1"/>
    </source>
</evidence>
<feature type="domain" description="PAS" evidence="2">
    <location>
        <begin position="128"/>
        <end position="170"/>
    </location>
</feature>
<keyword evidence="1" id="KW-0472">Membrane</keyword>
<dbReference type="InterPro" id="IPR035965">
    <property type="entry name" value="PAS-like_dom_sf"/>
</dbReference>
<proteinExistence type="predicted"/>
<dbReference type="InterPro" id="IPR011495">
    <property type="entry name" value="Sig_transdc_His_kin_sub2_dim/P"/>
</dbReference>
<dbReference type="STRING" id="1963862.B4O97_14375"/>
<evidence type="ECO:0000256" key="1">
    <source>
        <dbReference type="SAM" id="Phobius"/>
    </source>
</evidence>
<feature type="transmembrane region" description="Helical" evidence="1">
    <location>
        <begin position="91"/>
        <end position="111"/>
    </location>
</feature>
<dbReference type="PROSITE" id="PS50112">
    <property type="entry name" value="PAS"/>
    <property type="match status" value="1"/>
</dbReference>
<feature type="transmembrane region" description="Helical" evidence="1">
    <location>
        <begin position="46"/>
        <end position="79"/>
    </location>
</feature>
<keyword evidence="1" id="KW-0812">Transmembrane</keyword>
<dbReference type="SUPFAM" id="SSF55785">
    <property type="entry name" value="PYP-like sensor domain (PAS domain)"/>
    <property type="match status" value="1"/>
</dbReference>
<organism evidence="3 4">
    <name type="scientific">Marispirochaeta aestuarii</name>
    <dbReference type="NCBI Taxonomy" id="1963862"/>
    <lineage>
        <taxon>Bacteria</taxon>
        <taxon>Pseudomonadati</taxon>
        <taxon>Spirochaetota</taxon>
        <taxon>Spirochaetia</taxon>
        <taxon>Spirochaetales</taxon>
        <taxon>Spirochaetaceae</taxon>
        <taxon>Marispirochaeta</taxon>
    </lineage>
</organism>
<sequence>MGFIMFKIIELIEKYKLRIFISLTLVYVMSSAAIVRIPEVSIQHIIFIAAPTVLFSLVHYIAGITVGLISAVIVLVSYFEQQTVVLTVNTYVLYGVGVIINTFMSYLVGALKDAYLQNKKAFQAVEQSKAKYQHVVDNIKEGMVIVDTDGSVIFMNRSASNMLNLSINNLGFSFLDLFKISIPFDEKSGIDESGFGSVTEYVLEYDNPELGTRQIAIAETPYVSREGRISGNLKFLQDVTDTKEKELTIELLKKRNEYLFSEMYDRIGNNLTTIHSYINLYLGNDEIQLSEGLDKVDDFIHTMAFMNSEFHRNFRQQTVNLEKCIRKIVHDLSEKYYYSLNNIRMDLLPRDIHLNIAIPFSILLTLIVATIFLMHRDEIIKPQVSINTKEKDGKTVIIFSVNTKDFFVNLRKSDTRRTEKDILSALLMQIQGRISILPKAGNSIKLEF</sequence>
<protein>
    <recommendedName>
        <fullName evidence="2">PAS domain-containing protein</fullName>
    </recommendedName>
</protein>
<keyword evidence="1" id="KW-1133">Transmembrane helix</keyword>
<dbReference type="Pfam" id="PF07568">
    <property type="entry name" value="HisKA_2"/>
    <property type="match status" value="1"/>
</dbReference>
<comment type="caution">
    <text evidence="3">The sequence shown here is derived from an EMBL/GenBank/DDBJ whole genome shotgun (WGS) entry which is preliminary data.</text>
</comment>
<feature type="transmembrane region" description="Helical" evidence="1">
    <location>
        <begin position="15"/>
        <end position="34"/>
    </location>
</feature>
<gene>
    <name evidence="3" type="ORF">B4O97_14375</name>
</gene>
<dbReference type="InterPro" id="IPR000014">
    <property type="entry name" value="PAS"/>
</dbReference>
<evidence type="ECO:0000313" key="4">
    <source>
        <dbReference type="Proteomes" id="UP000192343"/>
    </source>
</evidence>
<accession>A0A1Y1RV42</accession>
<evidence type="ECO:0000259" key="2">
    <source>
        <dbReference type="PROSITE" id="PS50112"/>
    </source>
</evidence>
<dbReference type="Proteomes" id="UP000192343">
    <property type="component" value="Unassembled WGS sequence"/>
</dbReference>
<dbReference type="EMBL" id="MWQY01000017">
    <property type="protein sequence ID" value="ORC33846.1"/>
    <property type="molecule type" value="Genomic_DNA"/>
</dbReference>
<dbReference type="AlphaFoldDB" id="A0A1Y1RV42"/>
<dbReference type="Pfam" id="PF13188">
    <property type="entry name" value="PAS_8"/>
    <property type="match status" value="1"/>
</dbReference>
<reference evidence="3 4" key="1">
    <citation type="submission" date="2017-03" db="EMBL/GenBank/DDBJ databases">
        <title>Draft Genome sequence of Marispirochaeta sp. strain JC444.</title>
        <authorList>
            <person name="Shivani Y."/>
            <person name="Subhash Y."/>
            <person name="Sasikala C."/>
            <person name="Ramana C."/>
        </authorList>
    </citation>
    <scope>NUCLEOTIDE SEQUENCE [LARGE SCALE GENOMIC DNA]</scope>
    <source>
        <strain evidence="3 4">JC444</strain>
    </source>
</reference>